<dbReference type="GO" id="GO:0005525">
    <property type="term" value="F:GTP binding"/>
    <property type="evidence" value="ECO:0007669"/>
    <property type="project" value="UniProtKB-KW"/>
</dbReference>
<evidence type="ECO:0000256" key="10">
    <source>
        <dbReference type="ARBA" id="ARBA00061391"/>
    </source>
</evidence>
<feature type="compositionally biased region" description="Basic and acidic residues" evidence="11">
    <location>
        <begin position="53"/>
        <end position="63"/>
    </location>
</feature>
<feature type="region of interest" description="Disordered" evidence="11">
    <location>
        <begin position="799"/>
        <end position="868"/>
    </location>
</feature>
<feature type="compositionally biased region" description="Acidic residues" evidence="11">
    <location>
        <begin position="512"/>
        <end position="522"/>
    </location>
</feature>
<dbReference type="EMBL" id="CAIIXF020000009">
    <property type="protein sequence ID" value="CAH1795459.1"/>
    <property type="molecule type" value="Genomic_DNA"/>
</dbReference>
<dbReference type="GO" id="GO:0000479">
    <property type="term" value="P:endonucleolytic cleavage of tricistronic rRNA transcript (SSU-rRNA, 5.8S rRNA, LSU-rRNA)"/>
    <property type="evidence" value="ECO:0007669"/>
    <property type="project" value="TreeGrafter"/>
</dbReference>
<proteinExistence type="inferred from homology"/>
<evidence type="ECO:0000256" key="7">
    <source>
        <dbReference type="ARBA" id="ARBA00023134"/>
    </source>
</evidence>
<feature type="compositionally biased region" description="Basic and acidic residues" evidence="11">
    <location>
        <begin position="578"/>
        <end position="591"/>
    </location>
</feature>
<evidence type="ECO:0000256" key="2">
    <source>
        <dbReference type="ARBA" id="ARBA00022517"/>
    </source>
</evidence>
<keyword evidence="6" id="KW-0067">ATP-binding</keyword>
<feature type="compositionally biased region" description="Basic and acidic residues" evidence="11">
    <location>
        <begin position="498"/>
        <end position="507"/>
    </location>
</feature>
<protein>
    <recommendedName>
        <fullName evidence="12">Bms1-type G domain-containing protein</fullName>
    </recommendedName>
</protein>
<accession>A0A8S4PQB9</accession>
<dbReference type="SMART" id="SM00785">
    <property type="entry name" value="AARP2CN"/>
    <property type="match status" value="1"/>
</dbReference>
<keyword evidence="2" id="KW-0690">Ribosome biogenesis</keyword>
<gene>
    <name evidence="13" type="ORF">OFUS_LOCUS19995</name>
</gene>
<dbReference type="InterPro" id="IPR000795">
    <property type="entry name" value="T_Tr_GTP-bd_dom"/>
</dbReference>
<feature type="compositionally biased region" description="Basic and acidic residues" evidence="11">
    <location>
        <begin position="441"/>
        <end position="460"/>
    </location>
</feature>
<evidence type="ECO:0000256" key="3">
    <source>
        <dbReference type="ARBA" id="ARBA00022553"/>
    </source>
</evidence>
<dbReference type="InterPro" id="IPR007034">
    <property type="entry name" value="BMS1_TSR1_C"/>
</dbReference>
<feature type="region of interest" description="Disordered" evidence="11">
    <location>
        <begin position="27"/>
        <end position="66"/>
    </location>
</feature>
<comment type="caution">
    <text evidence="13">The sequence shown here is derived from an EMBL/GenBank/DDBJ whole genome shotgun (WGS) entry which is preliminary data.</text>
</comment>
<feature type="compositionally biased region" description="Acidic residues" evidence="11">
    <location>
        <begin position="722"/>
        <end position="737"/>
    </location>
</feature>
<keyword evidence="8" id="KW-0539">Nucleus</keyword>
<dbReference type="Proteomes" id="UP000749559">
    <property type="component" value="Unassembled WGS sequence"/>
</dbReference>
<dbReference type="Pfam" id="PF04950">
    <property type="entry name" value="RIBIOP_C"/>
    <property type="match status" value="1"/>
</dbReference>
<comment type="subcellular location">
    <subcellularLocation>
        <location evidence="1">Nucleus</location>
        <location evidence="1">Nucleolus</location>
    </subcellularLocation>
</comment>
<evidence type="ECO:0000256" key="1">
    <source>
        <dbReference type="ARBA" id="ARBA00004604"/>
    </source>
</evidence>
<keyword evidence="3" id="KW-0597">Phosphoprotein</keyword>
<evidence type="ECO:0000313" key="14">
    <source>
        <dbReference type="Proteomes" id="UP000749559"/>
    </source>
</evidence>
<dbReference type="InterPro" id="IPR027417">
    <property type="entry name" value="P-loop_NTPase"/>
</dbReference>
<organism evidence="13 14">
    <name type="scientific">Owenia fusiformis</name>
    <name type="common">Polychaete worm</name>
    <dbReference type="NCBI Taxonomy" id="6347"/>
    <lineage>
        <taxon>Eukaryota</taxon>
        <taxon>Metazoa</taxon>
        <taxon>Spiralia</taxon>
        <taxon>Lophotrochozoa</taxon>
        <taxon>Annelida</taxon>
        <taxon>Polychaeta</taxon>
        <taxon>Sedentaria</taxon>
        <taxon>Canalipalpata</taxon>
        <taxon>Sabellida</taxon>
        <taxon>Oweniida</taxon>
        <taxon>Oweniidae</taxon>
        <taxon>Owenia</taxon>
    </lineage>
</organism>
<feature type="compositionally biased region" description="Polar residues" evidence="11">
    <location>
        <begin position="524"/>
        <end position="546"/>
    </location>
</feature>
<dbReference type="InterPro" id="IPR037875">
    <property type="entry name" value="Bms1_N"/>
</dbReference>
<dbReference type="PANTHER" id="PTHR12858">
    <property type="entry name" value="RIBOSOME BIOGENESIS PROTEIN"/>
    <property type="match status" value="1"/>
</dbReference>
<feature type="compositionally biased region" description="Acidic residues" evidence="11">
    <location>
        <begin position="557"/>
        <end position="573"/>
    </location>
</feature>
<reference evidence="13" key="1">
    <citation type="submission" date="2022-03" db="EMBL/GenBank/DDBJ databases">
        <authorList>
            <person name="Martin C."/>
        </authorList>
    </citation>
    <scope>NUCLEOTIDE SEQUENCE</scope>
</reference>
<comment type="catalytic activity">
    <reaction evidence="9">
        <text>GTP + H2O = GDP + phosphate + H(+)</text>
        <dbReference type="Rhea" id="RHEA:19669"/>
        <dbReference type="ChEBI" id="CHEBI:15377"/>
        <dbReference type="ChEBI" id="CHEBI:15378"/>
        <dbReference type="ChEBI" id="CHEBI:37565"/>
        <dbReference type="ChEBI" id="CHEBI:43474"/>
        <dbReference type="ChEBI" id="CHEBI:58189"/>
    </reaction>
    <physiologicalReaction direction="left-to-right" evidence="9">
        <dbReference type="Rhea" id="RHEA:19670"/>
    </physiologicalReaction>
</comment>
<feature type="region of interest" description="Disordered" evidence="11">
    <location>
        <begin position="1275"/>
        <end position="1298"/>
    </location>
</feature>
<evidence type="ECO:0000256" key="8">
    <source>
        <dbReference type="ARBA" id="ARBA00023242"/>
    </source>
</evidence>
<dbReference type="GO" id="GO:0034511">
    <property type="term" value="F:U3 snoRNA binding"/>
    <property type="evidence" value="ECO:0007669"/>
    <property type="project" value="TreeGrafter"/>
</dbReference>
<feature type="domain" description="Bms1-type G" evidence="12">
    <location>
        <begin position="103"/>
        <end position="268"/>
    </location>
</feature>
<dbReference type="InterPro" id="IPR039761">
    <property type="entry name" value="Bms1/Tsr1"/>
</dbReference>
<dbReference type="PANTHER" id="PTHR12858:SF2">
    <property type="entry name" value="RIBOSOME BIOGENESIS PROTEIN BMS1 HOMOLOG"/>
    <property type="match status" value="1"/>
</dbReference>
<dbReference type="SMART" id="SM01362">
    <property type="entry name" value="DUF663"/>
    <property type="match status" value="1"/>
</dbReference>
<dbReference type="GO" id="GO:0000462">
    <property type="term" value="P:maturation of SSU-rRNA from tricistronic rRNA transcript (SSU-rRNA, 5.8S rRNA, LSU-rRNA)"/>
    <property type="evidence" value="ECO:0007669"/>
    <property type="project" value="TreeGrafter"/>
</dbReference>
<dbReference type="GO" id="GO:0005654">
    <property type="term" value="C:nucleoplasm"/>
    <property type="evidence" value="ECO:0007669"/>
    <property type="project" value="UniProtKB-ARBA"/>
</dbReference>
<evidence type="ECO:0000256" key="5">
    <source>
        <dbReference type="ARBA" id="ARBA00022801"/>
    </source>
</evidence>
<dbReference type="OrthoDB" id="10260897at2759"/>
<dbReference type="GO" id="GO:0030686">
    <property type="term" value="C:90S preribosome"/>
    <property type="evidence" value="ECO:0007669"/>
    <property type="project" value="TreeGrafter"/>
</dbReference>
<feature type="compositionally biased region" description="Acidic residues" evidence="11">
    <location>
        <begin position="828"/>
        <end position="844"/>
    </location>
</feature>
<dbReference type="CDD" id="cd01882">
    <property type="entry name" value="BMS1"/>
    <property type="match status" value="1"/>
</dbReference>
<feature type="compositionally biased region" description="Polar residues" evidence="11">
    <location>
        <begin position="749"/>
        <end position="763"/>
    </location>
</feature>
<dbReference type="FunFam" id="3.40.50.300:FF:000105">
    <property type="entry name" value="BMS1 ribosome biogenesis factor"/>
    <property type="match status" value="1"/>
</dbReference>
<dbReference type="InterPro" id="IPR012948">
    <property type="entry name" value="AARP2CN"/>
</dbReference>
<dbReference type="GO" id="GO:0032040">
    <property type="term" value="C:small-subunit processome"/>
    <property type="evidence" value="ECO:0007669"/>
    <property type="project" value="UniProtKB-ARBA"/>
</dbReference>
<feature type="compositionally biased region" description="Basic and acidic residues" evidence="11">
    <location>
        <begin position="852"/>
        <end position="868"/>
    </location>
</feature>
<name>A0A8S4PQB9_OWEFU</name>
<feature type="compositionally biased region" description="Acidic residues" evidence="11">
    <location>
        <begin position="628"/>
        <end position="682"/>
    </location>
</feature>
<evidence type="ECO:0000256" key="4">
    <source>
        <dbReference type="ARBA" id="ARBA00022741"/>
    </source>
</evidence>
<keyword evidence="5" id="KW-0378">Hydrolase</keyword>
<comment type="similarity">
    <text evidence="10">Belongs to the TRAFAC class translation factor GTPase superfamily. Bms1-like GTPase family. BMS1 subfamily.</text>
</comment>
<dbReference type="SUPFAM" id="SSF52540">
    <property type="entry name" value="P-loop containing nucleoside triphosphate hydrolases"/>
    <property type="match status" value="1"/>
</dbReference>
<sequence>MLNKKILKDCFPGIQFLAHALFKMADKSEEQSHKKHRQKQSGSKAEKKKSKNKHEQEQTDRQRNPRAFAFHSVNKVARQVRRTLDIKEKRHHVPVVDRTPVEPPPIVVAVVGPPKVGKTTLVNCLIRNFTRQKLTTIKGPVTIVSGKKRRITIIECNNDINSMIDIAKVADLVLLLVDASFGFEMETFEFLNICQVHGFPKIMGVLTHLDQFKNSKVLKKTKKRLKNRFWTEIYQGAKLFYLSGMVNGEYQKTEVHNLGRFISVMKFRPLVWRSSHPYIIADRMEDLTEPDAIRINPKVDRNISLYGYVRGTHFKNKSNIHIPGAGDFHIKDMSFLHDPCPLPDTVKKRSLNEKERLIYAPMSGVGGIVYDKDAVYIDLGGSHSHKKTEKERPSNAMVSTMMDSQQTLDAKMASSQLSLFKDTAPLTSEDIEGNPNFEMPSEEKVLDDSGRTRRKAIFDKDENDDGDDDIESDEEDDVSEVEDMELDTNIIDQTYQLTEEKQNKSTKSENLQYEDDESDDENIQLFSSKSTPKSKSIQRNKTNMQRDSFDEHLQEGSDIEDPSASEEESESDENSSSSEEKSSTESPDERTIVNTILEKTKNKLNENKTMGNKKTNQTPEILEKQNDDESDIGSDDYDNDDDDEQDMEGNEDDFDDFEEGEDMSEGDENSEDDGESEEEDTQETGHLKWKDSMIEKAAEAYRKHQSKVLNLKKLVYGQDDQKDAEDDDSEAEDEDDLGGLFKVSKKSRSTSQKETLTASSNGLDCSRYTPVTGDEPKWELEELLDAIKDCFVTGKWDKDEDAQALLDQDDEMYGDFEDLETGEIHKEEDDDGSDDTDEDDEEEDDKPKKKKSEWTKEERKAAAMKKREEKKKNLKAMFDAEYDDKDGTYYDGLKAEMEQQATLNRSEFENLDDATRAQYEGFRPGLYVRVELEQVPCELVTNFDPTYPLILGGLLSVEETIGYVQVRFKKHRWHKKILKNRDPLIVSLGWRRFQTIPLYSIQDHNMRNRLLKYTPEHMHCHATMWGPITPQGTGLLAVQSVSGNSGSSGFRIAGTGVVLELDKSKTIVKKLKLTGTPLKIFKKTAFIKGMFTSQLEVAKFEGATIKSVSGIRGQIKKAVKAPAGAFRATFEDKLQLSDIVFVRTWFPVEVPRYYNVVSTLLLDQDEKTKWQGMKTVGQLKREKGVQGERQEDSIYKKIVRKPKTFQPLMIPRDLQGALPFKDKPKVARNVRDPVQSTRIAVVKEAKERKVSEFMKMMKTLHEHKMKKKRVEMRQRARAHEKQTKIIDNKRQKKTKEMKKEIFRVLGKMEARKKSKRSE</sequence>
<feature type="compositionally biased region" description="Polar residues" evidence="11">
    <location>
        <begin position="610"/>
        <end position="619"/>
    </location>
</feature>
<feature type="compositionally biased region" description="Basic and acidic residues" evidence="11">
    <location>
        <begin position="1275"/>
        <end position="1289"/>
    </location>
</feature>
<keyword evidence="14" id="KW-1185">Reference proteome</keyword>
<feature type="compositionally biased region" description="Acidic residues" evidence="11">
    <location>
        <begin position="799"/>
        <end position="821"/>
    </location>
</feature>
<evidence type="ECO:0000259" key="12">
    <source>
        <dbReference type="PROSITE" id="PS51714"/>
    </source>
</evidence>
<feature type="compositionally biased region" description="Acidic residues" evidence="11">
    <location>
        <begin position="461"/>
        <end position="486"/>
    </location>
</feature>
<dbReference type="PROSITE" id="PS51714">
    <property type="entry name" value="G_BMS1"/>
    <property type="match status" value="1"/>
</dbReference>
<keyword evidence="4" id="KW-0547">Nucleotide-binding</keyword>
<evidence type="ECO:0000313" key="13">
    <source>
        <dbReference type="EMBL" id="CAH1795459.1"/>
    </source>
</evidence>
<dbReference type="Pfam" id="PF00009">
    <property type="entry name" value="GTP_EFTU"/>
    <property type="match status" value="1"/>
</dbReference>
<evidence type="ECO:0000256" key="6">
    <source>
        <dbReference type="ARBA" id="ARBA00022840"/>
    </source>
</evidence>
<dbReference type="GO" id="GO:0005524">
    <property type="term" value="F:ATP binding"/>
    <property type="evidence" value="ECO:0007669"/>
    <property type="project" value="UniProtKB-KW"/>
</dbReference>
<dbReference type="GO" id="GO:0003924">
    <property type="term" value="F:GTPase activity"/>
    <property type="evidence" value="ECO:0007669"/>
    <property type="project" value="InterPro"/>
</dbReference>
<keyword evidence="7" id="KW-0342">GTP-binding</keyword>
<dbReference type="Gene3D" id="3.40.50.300">
    <property type="entry name" value="P-loop containing nucleotide triphosphate hydrolases"/>
    <property type="match status" value="1"/>
</dbReference>
<dbReference type="InterPro" id="IPR030387">
    <property type="entry name" value="G_Bms1/Tsr1_dom"/>
</dbReference>
<evidence type="ECO:0000256" key="9">
    <source>
        <dbReference type="ARBA" id="ARBA00049117"/>
    </source>
</evidence>
<feature type="region of interest" description="Disordered" evidence="11">
    <location>
        <begin position="712"/>
        <end position="773"/>
    </location>
</feature>
<dbReference type="Pfam" id="PF08142">
    <property type="entry name" value="AARP2CN"/>
    <property type="match status" value="1"/>
</dbReference>
<evidence type="ECO:0000256" key="11">
    <source>
        <dbReference type="SAM" id="MobiDB-lite"/>
    </source>
</evidence>
<feature type="region of interest" description="Disordered" evidence="11">
    <location>
        <begin position="426"/>
        <end position="691"/>
    </location>
</feature>